<sequence>MAVPQHRVPYFARYTKDLGTADPKSEITFTIVLKLRNEEWLKKQLQETSDPKSERYGKHLDKNEVEGMTKPSQEHFDRVADFLGSKGIQCTREGEGLKIRTSIDKTEELFHTQIHKFAQPEGKFREYEYMSIRCVRLNSYRSQANCHHHQRFDLVVVERFDKENIEQFADILCHTALKLHAYSIIIYLQITVVVKTQSKLNYLSDDIDRICLSLICKRFYQERESYLCLSTNQGYGEPGIDNFHLQSYKSVYNQSLLNIKKNYHLHIINSYLLDRFQTHTHFYLNIDKLDSDVTKVTFHIDQLDSNVEYLYKLLVDSNVTIIVDCITVQYGLPRNLKVLKFKNVFSEQLKPGCFPPTLEELTLNNEYDHPIQPNVFPSSLTNLSLGFEYCRPLGVGVLNEGLTRLTLGPNYGEQFVPGVLPSTLQHLLLISNYREEFVDGSLPPNLLTLRFISYNNAGDTLTGSMVLPSTLTSLKFVPMACIPHLSQLPNLKLLILDEISRGEEEELPLLNLKDIPTTLTKLSLFSTYRLQSAVSPLLKRLNLGECIFDVDELFPENSTYHFDRLSIQKAPEKSLIRPNLTFKSMNLLCSYELNNMLPECIESLNFGGYYRKEIHCPLPSGIKHIRLSHCDTLKCDIPQGVESLDIGGHLTNGGKIPVVVPDSVTSIIADCLPEDDAIASLPKSITNIYIRANTDEQPNSRDCHIRKLNDQYYLMVGQPYQFGFIATIFHESMFLHKILINFDIYTLFKISYSIYSYFDKNEYLGNWTAINSGNSVEKINSYYFGYEHSYSTGDDGLIQNNYQSSRACLNLEHFADIVCHKALRLQADSIILFYTNQKGKDYQLTLLDEDTDSFDTHKLIDIIKLGDKHLINDYEQHWKRGKQHMF</sequence>
<dbReference type="InterPro" id="IPR051251">
    <property type="entry name" value="STK_FNIP-Repeat"/>
</dbReference>
<dbReference type="PANTHER" id="PTHR32134">
    <property type="entry name" value="FNIP REPEAT-CONTAINING PROTEIN"/>
    <property type="match status" value="1"/>
</dbReference>
<dbReference type="RefSeq" id="XP_020438319.1">
    <property type="nucleotide sequence ID" value="XM_020571796.1"/>
</dbReference>
<dbReference type="SUPFAM" id="SSF52058">
    <property type="entry name" value="L domain-like"/>
    <property type="match status" value="1"/>
</dbReference>
<dbReference type="AlphaFoldDB" id="D3AXE5"/>
<dbReference type="EMBL" id="ADBJ01000003">
    <property type="protein sequence ID" value="EFA86214.1"/>
    <property type="molecule type" value="Genomic_DNA"/>
</dbReference>
<dbReference type="GO" id="GO:0008236">
    <property type="term" value="F:serine-type peptidase activity"/>
    <property type="evidence" value="ECO:0007669"/>
    <property type="project" value="InterPro"/>
</dbReference>
<dbReference type="SMART" id="SM00944">
    <property type="entry name" value="Pro-kuma_activ"/>
    <property type="match status" value="1"/>
</dbReference>
<accession>D3AXE5</accession>
<proteinExistence type="predicted"/>
<dbReference type="InterPro" id="IPR008615">
    <property type="entry name" value="FNIP"/>
</dbReference>
<reference evidence="2 3" key="1">
    <citation type="journal article" date="2011" name="Genome Res.">
        <title>Phylogeny-wide analysis of social amoeba genomes highlights ancient origins for complex intercellular communication.</title>
        <authorList>
            <person name="Heidel A.J."/>
            <person name="Lawal H.M."/>
            <person name="Felder M."/>
            <person name="Schilde C."/>
            <person name="Helps N.R."/>
            <person name="Tunggal B."/>
            <person name="Rivero F."/>
            <person name="John U."/>
            <person name="Schleicher M."/>
            <person name="Eichinger L."/>
            <person name="Platzer M."/>
            <person name="Noegel A.A."/>
            <person name="Schaap P."/>
            <person name="Gloeckner G."/>
        </authorList>
    </citation>
    <scope>NUCLEOTIDE SEQUENCE [LARGE SCALE GENOMIC DNA]</scope>
    <source>
        <strain evidence="3">ATCC 26659 / Pp 5 / PN500</strain>
    </source>
</reference>
<dbReference type="GeneID" id="31356307"/>
<dbReference type="SUPFAM" id="SSF54897">
    <property type="entry name" value="Protease propeptides/inhibitors"/>
    <property type="match status" value="1"/>
</dbReference>
<dbReference type="CDD" id="cd11377">
    <property type="entry name" value="Pro-peptidase_S53"/>
    <property type="match status" value="1"/>
</dbReference>
<gene>
    <name evidence="2" type="ORF">PPL_00776</name>
</gene>
<comment type="caution">
    <text evidence="2">The sequence shown here is derived from an EMBL/GenBank/DDBJ whole genome shotgun (WGS) entry which is preliminary data.</text>
</comment>
<dbReference type="InterPro" id="IPR015366">
    <property type="entry name" value="S53_propep"/>
</dbReference>
<evidence type="ECO:0000313" key="2">
    <source>
        <dbReference type="EMBL" id="EFA86214.1"/>
    </source>
</evidence>
<dbReference type="Pfam" id="PF09286">
    <property type="entry name" value="Pro-kuma_activ"/>
    <property type="match status" value="1"/>
</dbReference>
<protein>
    <recommendedName>
        <fullName evidence="1">Peptidase S53 activation domain-containing protein</fullName>
    </recommendedName>
</protein>
<dbReference type="PANTHER" id="PTHR32134:SF92">
    <property type="entry name" value="FNIP REPEAT-CONTAINING PROTEIN"/>
    <property type="match status" value="1"/>
</dbReference>
<evidence type="ECO:0000313" key="3">
    <source>
        <dbReference type="Proteomes" id="UP000001396"/>
    </source>
</evidence>
<name>D3AXE5_HETP5</name>
<dbReference type="InParanoid" id="D3AXE5"/>
<dbReference type="Pfam" id="PF05725">
    <property type="entry name" value="FNIP"/>
    <property type="match status" value="2"/>
</dbReference>
<dbReference type="Proteomes" id="UP000001396">
    <property type="component" value="Unassembled WGS sequence"/>
</dbReference>
<organism evidence="2 3">
    <name type="scientific">Heterostelium pallidum (strain ATCC 26659 / Pp 5 / PN500)</name>
    <name type="common">Cellular slime mold</name>
    <name type="synonym">Polysphondylium pallidum</name>
    <dbReference type="NCBI Taxonomy" id="670386"/>
    <lineage>
        <taxon>Eukaryota</taxon>
        <taxon>Amoebozoa</taxon>
        <taxon>Evosea</taxon>
        <taxon>Eumycetozoa</taxon>
        <taxon>Dictyostelia</taxon>
        <taxon>Acytosteliales</taxon>
        <taxon>Acytosteliaceae</taxon>
        <taxon>Heterostelium</taxon>
    </lineage>
</organism>
<feature type="domain" description="Peptidase S53 activation" evidence="1">
    <location>
        <begin position="12"/>
        <end position="140"/>
    </location>
</feature>
<evidence type="ECO:0000259" key="1">
    <source>
        <dbReference type="SMART" id="SM00944"/>
    </source>
</evidence>
<keyword evidence="3" id="KW-1185">Reference proteome</keyword>